<organism evidence="1 2">
    <name type="scientific">Polarella glacialis</name>
    <name type="common">Dinoflagellate</name>
    <dbReference type="NCBI Taxonomy" id="89957"/>
    <lineage>
        <taxon>Eukaryota</taxon>
        <taxon>Sar</taxon>
        <taxon>Alveolata</taxon>
        <taxon>Dinophyceae</taxon>
        <taxon>Suessiales</taxon>
        <taxon>Suessiaceae</taxon>
        <taxon>Polarella</taxon>
    </lineage>
</organism>
<reference evidence="1" key="1">
    <citation type="submission" date="2021-02" db="EMBL/GenBank/DDBJ databases">
        <authorList>
            <person name="Dougan E. K."/>
            <person name="Rhodes N."/>
            <person name="Thang M."/>
            <person name="Chan C."/>
        </authorList>
    </citation>
    <scope>NUCLEOTIDE SEQUENCE</scope>
</reference>
<proteinExistence type="predicted"/>
<evidence type="ECO:0000313" key="1">
    <source>
        <dbReference type="EMBL" id="CAE8613799.1"/>
    </source>
</evidence>
<dbReference type="EMBL" id="CAJNNV010025310">
    <property type="protein sequence ID" value="CAE8613799.1"/>
    <property type="molecule type" value="Genomic_DNA"/>
</dbReference>
<dbReference type="AlphaFoldDB" id="A0A813FJ88"/>
<evidence type="ECO:0000313" key="2">
    <source>
        <dbReference type="Proteomes" id="UP000654075"/>
    </source>
</evidence>
<accession>A0A813FJ88</accession>
<gene>
    <name evidence="1" type="ORF">PGLA1383_LOCUS31544</name>
</gene>
<comment type="caution">
    <text evidence="1">The sequence shown here is derived from an EMBL/GenBank/DDBJ whole genome shotgun (WGS) entry which is preliminary data.</text>
</comment>
<name>A0A813FJ88_POLGL</name>
<protein>
    <submittedName>
        <fullName evidence="1">Uncharacterized protein</fullName>
    </submittedName>
</protein>
<keyword evidence="2" id="KW-1185">Reference proteome</keyword>
<feature type="non-terminal residue" evidence="1">
    <location>
        <position position="1"/>
    </location>
</feature>
<dbReference type="Proteomes" id="UP000654075">
    <property type="component" value="Unassembled WGS sequence"/>
</dbReference>
<sequence>ISFAALCHAQDHSHRVAPCALMDDMYIERLDKAMEAMHANPTRLARVVSMKRMEMCFESFNHSNIPFPSSGAISTYSHDALDLHPGRVPPPLARCFSEDAF</sequence>